<keyword evidence="2" id="KW-0238">DNA-binding</keyword>
<dbReference type="PANTHER" id="PTHR43537:SF49">
    <property type="entry name" value="TRANSCRIPTIONAL REGULATORY PROTEIN"/>
    <property type="match status" value="1"/>
</dbReference>
<dbReference type="GO" id="GO:0003677">
    <property type="term" value="F:DNA binding"/>
    <property type="evidence" value="ECO:0007669"/>
    <property type="project" value="UniProtKB-KW"/>
</dbReference>
<sequence length="287" mass="31053">MSEARTGVSTARPDTEGKLAARVAEQLEEEIVTAGWPVGRVIGSESDLLSRVKVSRAVFREAVRILEHHDVAYMRRGPGGGLVVKAPDSAAAVRASALYLGYRNATWEQVFEARVALELQCVELATRQIDEEGIALLRATLERENEVQQTGLLGTNDLHTALARISGNPAFELFIDVLTRLSVGGRSMTRTARAAGEVSEGHAKIVDAVVSGDVALARHHMRVHLDHIFDSLRAQAEPPGPRLLAHRQIGPDVSEPHDKRGDPLGASDDTTGRPGRDSAAIFRDPFT</sequence>
<evidence type="ECO:0000313" key="7">
    <source>
        <dbReference type="Proteomes" id="UP001143463"/>
    </source>
</evidence>
<feature type="region of interest" description="Disordered" evidence="4">
    <location>
        <begin position="241"/>
        <end position="287"/>
    </location>
</feature>
<protein>
    <recommendedName>
        <fullName evidence="5">HTH gntR-type domain-containing protein</fullName>
    </recommendedName>
</protein>
<dbReference type="AlphaFoldDB" id="A0A9W6L0E8"/>
<keyword evidence="7" id="KW-1185">Reference proteome</keyword>
<comment type="caution">
    <text evidence="6">The sequence shown here is derived from an EMBL/GenBank/DDBJ whole genome shotgun (WGS) entry which is preliminary data.</text>
</comment>
<dbReference type="SUPFAM" id="SSF46785">
    <property type="entry name" value="Winged helix' DNA-binding domain"/>
    <property type="match status" value="1"/>
</dbReference>
<dbReference type="InterPro" id="IPR011711">
    <property type="entry name" value="GntR_C"/>
</dbReference>
<dbReference type="InterPro" id="IPR036388">
    <property type="entry name" value="WH-like_DNA-bd_sf"/>
</dbReference>
<reference evidence="6" key="1">
    <citation type="journal article" date="2014" name="Int. J. Syst. Evol. Microbiol.">
        <title>Complete genome sequence of Corynebacterium casei LMG S-19264T (=DSM 44701T), isolated from a smear-ripened cheese.</title>
        <authorList>
            <consortium name="US DOE Joint Genome Institute (JGI-PGF)"/>
            <person name="Walter F."/>
            <person name="Albersmeier A."/>
            <person name="Kalinowski J."/>
            <person name="Ruckert C."/>
        </authorList>
    </citation>
    <scope>NUCLEOTIDE SEQUENCE</scope>
    <source>
        <strain evidence="6">VKM Ac-1069</strain>
    </source>
</reference>
<dbReference type="RefSeq" id="WP_051736783.1">
    <property type="nucleotide sequence ID" value="NZ_BAAAUZ010000002.1"/>
</dbReference>
<dbReference type="PROSITE" id="PS50949">
    <property type="entry name" value="HTH_GNTR"/>
    <property type="match status" value="1"/>
</dbReference>
<evidence type="ECO:0000313" key="6">
    <source>
        <dbReference type="EMBL" id="GLL10500.1"/>
    </source>
</evidence>
<dbReference type="Pfam" id="PF07729">
    <property type="entry name" value="FCD"/>
    <property type="match status" value="1"/>
</dbReference>
<evidence type="ECO:0000256" key="2">
    <source>
        <dbReference type="ARBA" id="ARBA00023125"/>
    </source>
</evidence>
<dbReference type="Gene3D" id="1.20.120.530">
    <property type="entry name" value="GntR ligand-binding domain-like"/>
    <property type="match status" value="1"/>
</dbReference>
<name>A0A9W6L0E8_9PSEU</name>
<evidence type="ECO:0000256" key="3">
    <source>
        <dbReference type="ARBA" id="ARBA00023163"/>
    </source>
</evidence>
<keyword evidence="1" id="KW-0805">Transcription regulation</keyword>
<proteinExistence type="predicted"/>
<dbReference type="Gene3D" id="1.10.10.10">
    <property type="entry name" value="Winged helix-like DNA-binding domain superfamily/Winged helix DNA-binding domain"/>
    <property type="match status" value="1"/>
</dbReference>
<reference evidence="6" key="2">
    <citation type="submission" date="2023-01" db="EMBL/GenBank/DDBJ databases">
        <authorList>
            <person name="Sun Q."/>
            <person name="Evtushenko L."/>
        </authorList>
    </citation>
    <scope>NUCLEOTIDE SEQUENCE</scope>
    <source>
        <strain evidence="6">VKM Ac-1069</strain>
    </source>
</reference>
<keyword evidence="3" id="KW-0804">Transcription</keyword>
<dbReference type="Proteomes" id="UP001143463">
    <property type="component" value="Unassembled WGS sequence"/>
</dbReference>
<dbReference type="InterPro" id="IPR008920">
    <property type="entry name" value="TF_FadR/GntR_C"/>
</dbReference>
<evidence type="ECO:0000256" key="1">
    <source>
        <dbReference type="ARBA" id="ARBA00023015"/>
    </source>
</evidence>
<dbReference type="PANTHER" id="PTHR43537">
    <property type="entry name" value="TRANSCRIPTIONAL REGULATOR, GNTR FAMILY"/>
    <property type="match status" value="1"/>
</dbReference>
<dbReference type="InterPro" id="IPR000524">
    <property type="entry name" value="Tscrpt_reg_HTH_GntR"/>
</dbReference>
<gene>
    <name evidence="6" type="ORF">GCM10017577_16400</name>
</gene>
<dbReference type="GO" id="GO:0003700">
    <property type="term" value="F:DNA-binding transcription factor activity"/>
    <property type="evidence" value="ECO:0007669"/>
    <property type="project" value="InterPro"/>
</dbReference>
<feature type="domain" description="HTH gntR-type" evidence="5">
    <location>
        <begin position="17"/>
        <end position="86"/>
    </location>
</feature>
<dbReference type="EMBL" id="BSFQ01000005">
    <property type="protein sequence ID" value="GLL10500.1"/>
    <property type="molecule type" value="Genomic_DNA"/>
</dbReference>
<accession>A0A9W6L0E8</accession>
<dbReference type="SMART" id="SM00895">
    <property type="entry name" value="FCD"/>
    <property type="match status" value="1"/>
</dbReference>
<dbReference type="InterPro" id="IPR036390">
    <property type="entry name" value="WH_DNA-bd_sf"/>
</dbReference>
<organism evidence="6 7">
    <name type="scientific">Pseudonocardia halophobica</name>
    <dbReference type="NCBI Taxonomy" id="29401"/>
    <lineage>
        <taxon>Bacteria</taxon>
        <taxon>Bacillati</taxon>
        <taxon>Actinomycetota</taxon>
        <taxon>Actinomycetes</taxon>
        <taxon>Pseudonocardiales</taxon>
        <taxon>Pseudonocardiaceae</taxon>
        <taxon>Pseudonocardia</taxon>
    </lineage>
</organism>
<evidence type="ECO:0000256" key="4">
    <source>
        <dbReference type="SAM" id="MobiDB-lite"/>
    </source>
</evidence>
<evidence type="ECO:0000259" key="5">
    <source>
        <dbReference type="PROSITE" id="PS50949"/>
    </source>
</evidence>
<dbReference type="SUPFAM" id="SSF48008">
    <property type="entry name" value="GntR ligand-binding domain-like"/>
    <property type="match status" value="1"/>
</dbReference>